<dbReference type="EC" id="2.4.1.15" evidence="2"/>
<dbReference type="PANTHER" id="PTHR10788">
    <property type="entry name" value="TREHALOSE-6-PHOSPHATE SYNTHASE"/>
    <property type="match status" value="1"/>
</dbReference>
<dbReference type="Proteomes" id="UP001262754">
    <property type="component" value="Unassembled WGS sequence"/>
</dbReference>
<protein>
    <submittedName>
        <fullName evidence="2">Trehalose 6-phosphate synthase</fullName>
        <ecNumber evidence="2">2.4.1.15</ecNumber>
    </submittedName>
</protein>
<keyword evidence="2" id="KW-0328">Glycosyltransferase</keyword>
<evidence type="ECO:0000313" key="2">
    <source>
        <dbReference type="EMBL" id="MDR6531056.1"/>
    </source>
</evidence>
<dbReference type="SUPFAM" id="SSF53756">
    <property type="entry name" value="UDP-Glycosyltransferase/glycogen phosphorylase"/>
    <property type="match status" value="1"/>
</dbReference>
<accession>A0ABU1MYR6</accession>
<reference evidence="2 3" key="1">
    <citation type="submission" date="2023-07" db="EMBL/GenBank/DDBJ databases">
        <title>Sorghum-associated microbial communities from plants grown in Nebraska, USA.</title>
        <authorList>
            <person name="Schachtman D."/>
        </authorList>
    </citation>
    <scope>NUCLEOTIDE SEQUENCE [LARGE SCALE GENOMIC DNA]</scope>
    <source>
        <strain evidence="2 3">DS2154</strain>
    </source>
</reference>
<sequence>MSRLIVVSNRVNPPTGKGDESVGGLAMALAAALREYSGIWFGWSGKTTTEFTGQLNMQKADGVTVATVDLEEGDYQEYYNGYANKTLWPLFHYRVDLTAYDRSFGEGYDRVNRRFAQTLLPLIEPDDIIWVHDYHLIPMARELRRLGVTNRIGFFLHIPWPAHQLVVTLPRHRPLVEALFHYDLVGFQTEESVQAFEGYVFNEVGGERTEDGRLTAFGQVTRAAAFPIGIDAEDFARIKESPRATRVYDRLMAHSVFRKMVVGVDRLDYSKGLEERLIGFERFLHDNPQARREVMLLQIAPISRDEVEAYQDLRGRLDGLIGRINGAYADMDYNPIRYLNRSYRRDELAGVYRASKAALVTPLRDGMNLVAKEYVASQTPYDPGVLILSRFAGAARQMKEALIINPNSPEEISDALTRALNMDIDERRRRFESLMDNVTRQDVTAWRDDFVAQLREPTPTPALTRQDGAKAGGAKLALTAPPALALRAGGRA</sequence>
<dbReference type="PANTHER" id="PTHR10788:SF106">
    <property type="entry name" value="BCDNA.GH08860"/>
    <property type="match status" value="1"/>
</dbReference>
<organism evidence="2 3">
    <name type="scientific">Caulobacter rhizosphaerae</name>
    <dbReference type="NCBI Taxonomy" id="2010972"/>
    <lineage>
        <taxon>Bacteria</taxon>
        <taxon>Pseudomonadati</taxon>
        <taxon>Pseudomonadota</taxon>
        <taxon>Alphaproteobacteria</taxon>
        <taxon>Caulobacterales</taxon>
        <taxon>Caulobacteraceae</taxon>
        <taxon>Caulobacter</taxon>
    </lineage>
</organism>
<dbReference type="EMBL" id="JAVDRL010000005">
    <property type="protein sequence ID" value="MDR6531056.1"/>
    <property type="molecule type" value="Genomic_DNA"/>
</dbReference>
<dbReference type="Pfam" id="PF00982">
    <property type="entry name" value="Glyco_transf_20"/>
    <property type="match status" value="1"/>
</dbReference>
<keyword evidence="2" id="KW-0808">Transferase</keyword>
<keyword evidence="3" id="KW-1185">Reference proteome</keyword>
<name>A0ABU1MYR6_9CAUL</name>
<proteinExistence type="inferred from homology"/>
<dbReference type="InterPro" id="IPR001830">
    <property type="entry name" value="Glyco_trans_20"/>
</dbReference>
<evidence type="ECO:0000256" key="1">
    <source>
        <dbReference type="ARBA" id="ARBA00008799"/>
    </source>
</evidence>
<dbReference type="GO" id="GO:0003825">
    <property type="term" value="F:alpha,alpha-trehalose-phosphate synthase (UDP-forming) activity"/>
    <property type="evidence" value="ECO:0007669"/>
    <property type="project" value="UniProtKB-EC"/>
</dbReference>
<comment type="caution">
    <text evidence="2">The sequence shown here is derived from an EMBL/GenBank/DDBJ whole genome shotgun (WGS) entry which is preliminary data.</text>
</comment>
<dbReference type="CDD" id="cd03788">
    <property type="entry name" value="GT20_TPS"/>
    <property type="match status" value="1"/>
</dbReference>
<comment type="similarity">
    <text evidence="1">Belongs to the glycosyltransferase 20 family.</text>
</comment>
<dbReference type="RefSeq" id="WP_310030854.1">
    <property type="nucleotide sequence ID" value="NZ_JAVDRL010000005.1"/>
</dbReference>
<evidence type="ECO:0000313" key="3">
    <source>
        <dbReference type="Proteomes" id="UP001262754"/>
    </source>
</evidence>
<dbReference type="Gene3D" id="3.40.50.2000">
    <property type="entry name" value="Glycogen Phosphorylase B"/>
    <property type="match status" value="2"/>
</dbReference>
<gene>
    <name evidence="2" type="ORF">J2800_001798</name>
</gene>